<protein>
    <submittedName>
        <fullName evidence="4">5-formyltetrahydrofolate cyclo-ligase</fullName>
        <ecNumber evidence="4">6.3.3.2</ecNumber>
    </submittedName>
</protein>
<dbReference type="PANTHER" id="PTHR23407">
    <property type="entry name" value="ATPASE INHIBITOR/5-FORMYLTETRAHYDROFOLATE CYCLO-LIGASE"/>
    <property type="match status" value="1"/>
</dbReference>
<evidence type="ECO:0000256" key="2">
    <source>
        <dbReference type="ARBA" id="ARBA00022741"/>
    </source>
</evidence>
<accession>A0A075GP97</accession>
<dbReference type="AlphaFoldDB" id="A0A075GP97"/>
<evidence type="ECO:0000256" key="3">
    <source>
        <dbReference type="ARBA" id="ARBA00022840"/>
    </source>
</evidence>
<dbReference type="InterPro" id="IPR037171">
    <property type="entry name" value="NagB/RpiA_transferase-like"/>
</dbReference>
<dbReference type="EMBL" id="KF900692">
    <property type="protein sequence ID" value="AIF03852.1"/>
    <property type="molecule type" value="Genomic_DNA"/>
</dbReference>
<dbReference type="GO" id="GO:0005524">
    <property type="term" value="F:ATP binding"/>
    <property type="evidence" value="ECO:0007669"/>
    <property type="project" value="UniProtKB-KW"/>
</dbReference>
<dbReference type="GO" id="GO:0009396">
    <property type="term" value="P:folic acid-containing compound biosynthetic process"/>
    <property type="evidence" value="ECO:0007669"/>
    <property type="project" value="TreeGrafter"/>
</dbReference>
<comment type="similarity">
    <text evidence="1">Belongs to the 5-formyltetrahydrofolate cyclo-ligase family.</text>
</comment>
<keyword evidence="2" id="KW-0547">Nucleotide-binding</keyword>
<dbReference type="Gene3D" id="3.40.50.10420">
    <property type="entry name" value="NagB/RpiA/CoA transferase-like"/>
    <property type="match status" value="1"/>
</dbReference>
<reference evidence="4" key="1">
    <citation type="journal article" date="2014" name="Genome Biol. Evol.">
        <title>Pangenome evidence for extensive interdomain horizontal transfer affecting lineage core and shell genes in uncultured planktonic thaumarchaeota and euryarchaeota.</title>
        <authorList>
            <person name="Deschamps P."/>
            <person name="Zivanovic Y."/>
            <person name="Moreira D."/>
            <person name="Rodriguez-Valera F."/>
            <person name="Lopez-Garcia P."/>
        </authorList>
    </citation>
    <scope>NUCLEOTIDE SEQUENCE</scope>
</reference>
<dbReference type="InterPro" id="IPR002698">
    <property type="entry name" value="FTHF_cligase"/>
</dbReference>
<dbReference type="NCBIfam" id="TIGR02727">
    <property type="entry name" value="MTHFS_bact"/>
    <property type="match status" value="1"/>
</dbReference>
<keyword evidence="3" id="KW-0067">ATP-binding</keyword>
<proteinExistence type="inferred from homology"/>
<dbReference type="Pfam" id="PF01812">
    <property type="entry name" value="5-FTHF_cyc-lig"/>
    <property type="match status" value="1"/>
</dbReference>
<dbReference type="GO" id="GO:0035999">
    <property type="term" value="P:tetrahydrofolate interconversion"/>
    <property type="evidence" value="ECO:0007669"/>
    <property type="project" value="TreeGrafter"/>
</dbReference>
<dbReference type="PANTHER" id="PTHR23407:SF1">
    <property type="entry name" value="5-FORMYLTETRAHYDROFOLATE CYCLO-LIGASE"/>
    <property type="match status" value="1"/>
</dbReference>
<sequence length="186" mass="20874">MTLNPEKAALRKHLLEKRDSTSFDLMGIHSEKILSKLMKTKVISDAESIACYYSIGSEVQTVELITHLLEEKKSVSLPRISSNAMSFRIIDDLSKLDKGEFDIPEPKDNAPIQEKHDVILVPCVGLDGEGNRIGYGQGFYDKYLEGNNAIKIALSYSKQIVKSIPVTDEDIKMDWIITEKDVIKTS</sequence>
<organism evidence="4">
    <name type="scientific">uncultured marine thaumarchaeote KM3_16_C10</name>
    <dbReference type="NCBI Taxonomy" id="1456042"/>
    <lineage>
        <taxon>Archaea</taxon>
        <taxon>Nitrososphaerota</taxon>
        <taxon>environmental samples</taxon>
    </lineage>
</organism>
<dbReference type="GO" id="GO:0030272">
    <property type="term" value="F:5-formyltetrahydrofolate cyclo-ligase activity"/>
    <property type="evidence" value="ECO:0007669"/>
    <property type="project" value="UniProtKB-EC"/>
</dbReference>
<evidence type="ECO:0000313" key="4">
    <source>
        <dbReference type="EMBL" id="AIF03852.1"/>
    </source>
</evidence>
<dbReference type="SUPFAM" id="SSF100950">
    <property type="entry name" value="NagB/RpiA/CoA transferase-like"/>
    <property type="match status" value="1"/>
</dbReference>
<dbReference type="InterPro" id="IPR024185">
    <property type="entry name" value="FTHF_cligase-like_sf"/>
</dbReference>
<name>A0A075GP97_9ARCH</name>
<dbReference type="EC" id="6.3.3.2" evidence="4"/>
<keyword evidence="4" id="KW-0436">Ligase</keyword>
<evidence type="ECO:0000256" key="1">
    <source>
        <dbReference type="ARBA" id="ARBA00010638"/>
    </source>
</evidence>
<dbReference type="PIRSF" id="PIRSF006806">
    <property type="entry name" value="FTHF_cligase"/>
    <property type="match status" value="1"/>
</dbReference>